<sequence>MMKLYAPFSEQQAWSYIRQHMNDPMSRACLISRTMIDLLINRIFTFEAWEGFSVDADRQLREIRHEMNNLPAGQGGALQLCIDRVASLVNSCINHERYDAYRNHRIEYFQAELREMLSPLLLPESEGGPDLERADEALCQMCEKAWSISAKMFTSRWTFEFRFPDTERASTLEPWLESRPTLVRSFSRLSIGACSLWLPPSSPSAMIRVLPSQLPQSPALTSSA</sequence>
<dbReference type="Proteomes" id="UP001227543">
    <property type="component" value="Unassembled WGS sequence"/>
</dbReference>
<organism evidence="1 2">
    <name type="scientific">Colletotrichum tamarilloi</name>
    <dbReference type="NCBI Taxonomy" id="1209934"/>
    <lineage>
        <taxon>Eukaryota</taxon>
        <taxon>Fungi</taxon>
        <taxon>Dikarya</taxon>
        <taxon>Ascomycota</taxon>
        <taxon>Pezizomycotina</taxon>
        <taxon>Sordariomycetes</taxon>
        <taxon>Hypocreomycetidae</taxon>
        <taxon>Glomerellales</taxon>
        <taxon>Glomerellaceae</taxon>
        <taxon>Colletotrichum</taxon>
        <taxon>Colletotrichum acutatum species complex</taxon>
    </lineage>
</organism>
<proteinExistence type="predicted"/>
<name>A0ABQ9RPL7_9PEZI</name>
<reference evidence="1 2" key="1">
    <citation type="submission" date="2016-10" db="EMBL/GenBank/DDBJ databases">
        <title>The genome sequence of Colletotrichum fioriniae PJ7.</title>
        <authorList>
            <person name="Baroncelli R."/>
        </authorList>
    </citation>
    <scope>NUCLEOTIDE SEQUENCE [LARGE SCALE GENOMIC DNA]</scope>
    <source>
        <strain evidence="1 2">Tom-12</strain>
    </source>
</reference>
<evidence type="ECO:0000313" key="1">
    <source>
        <dbReference type="EMBL" id="KAK1508709.1"/>
    </source>
</evidence>
<keyword evidence="2" id="KW-1185">Reference proteome</keyword>
<gene>
    <name evidence="1" type="ORF">CTAM01_02495</name>
</gene>
<protein>
    <submittedName>
        <fullName evidence="1">Uncharacterized protein</fullName>
    </submittedName>
</protein>
<dbReference type="RefSeq" id="XP_060387166.1">
    <property type="nucleotide sequence ID" value="XM_060518533.1"/>
</dbReference>
<evidence type="ECO:0000313" key="2">
    <source>
        <dbReference type="Proteomes" id="UP001227543"/>
    </source>
</evidence>
<accession>A0ABQ9RPL7</accession>
<dbReference type="EMBL" id="MLFU01000005">
    <property type="protein sequence ID" value="KAK1508709.1"/>
    <property type="molecule type" value="Genomic_DNA"/>
</dbReference>
<comment type="caution">
    <text evidence="1">The sequence shown here is derived from an EMBL/GenBank/DDBJ whole genome shotgun (WGS) entry which is preliminary data.</text>
</comment>
<dbReference type="GeneID" id="85402771"/>